<gene>
    <name evidence="4" type="ORF">AAF454_06630</name>
</gene>
<keyword evidence="2" id="KW-0186">Copper</keyword>
<feature type="domain" description="Thioredoxin" evidence="3">
    <location>
        <begin position="17"/>
        <end position="195"/>
    </location>
</feature>
<dbReference type="InterPro" id="IPR036249">
    <property type="entry name" value="Thioredoxin-like_sf"/>
</dbReference>
<evidence type="ECO:0000313" key="5">
    <source>
        <dbReference type="Proteomes" id="UP001398420"/>
    </source>
</evidence>
<dbReference type="InterPro" id="IPR013766">
    <property type="entry name" value="Thioredoxin_domain"/>
</dbReference>
<sequence length="198" mass="22310">MQKWKILIGISCLCVLLAACGKTTNFKAEKDIEIQNFQYTNHENKTVTLDDLQGKPWLALFIFTSCTTVCQPMMANMADIQDALKEKGIEDYRIVGFSVDPEVDTPKKLANYLKNYEVADESKWDLLTGYTQQDIEKLAVKSFQTLVKKTEGEDQVTHGTSFALVNQQGHVVKTYSGFTDVPKDEIVVDVESIIQDSK</sequence>
<evidence type="ECO:0000259" key="3">
    <source>
        <dbReference type="PROSITE" id="PS51352"/>
    </source>
</evidence>
<dbReference type="EMBL" id="JBCEWA010000004">
    <property type="protein sequence ID" value="MEL5988090.1"/>
    <property type="molecule type" value="Genomic_DNA"/>
</dbReference>
<comment type="similarity">
    <text evidence="1">Belongs to the SCO1/2 family.</text>
</comment>
<comment type="caution">
    <text evidence="4">The sequence shown here is derived from an EMBL/GenBank/DDBJ whole genome shotgun (WGS) entry which is preliminary data.</text>
</comment>
<dbReference type="PANTHER" id="PTHR12151">
    <property type="entry name" value="ELECTRON TRANSPORT PROTIN SCO1/SENC FAMILY MEMBER"/>
    <property type="match status" value="1"/>
</dbReference>
<proteinExistence type="inferred from homology"/>
<dbReference type="Pfam" id="PF02630">
    <property type="entry name" value="SCO1-SenC"/>
    <property type="match status" value="1"/>
</dbReference>
<protein>
    <submittedName>
        <fullName evidence="4">SCO family protein</fullName>
    </submittedName>
</protein>
<dbReference type="CDD" id="cd02968">
    <property type="entry name" value="SCO"/>
    <property type="match status" value="1"/>
</dbReference>
<evidence type="ECO:0000313" key="4">
    <source>
        <dbReference type="EMBL" id="MEL5988090.1"/>
    </source>
</evidence>
<dbReference type="RefSeq" id="WP_338067870.1">
    <property type="nucleotide sequence ID" value="NZ_JBCEWA010000004.1"/>
</dbReference>
<dbReference type="InterPro" id="IPR003782">
    <property type="entry name" value="SCO1/SenC"/>
</dbReference>
<dbReference type="SUPFAM" id="SSF52833">
    <property type="entry name" value="Thioredoxin-like"/>
    <property type="match status" value="1"/>
</dbReference>
<dbReference type="PROSITE" id="PS51257">
    <property type="entry name" value="PROKAR_LIPOPROTEIN"/>
    <property type="match status" value="1"/>
</dbReference>
<dbReference type="Gene3D" id="3.40.30.10">
    <property type="entry name" value="Glutaredoxin"/>
    <property type="match status" value="1"/>
</dbReference>
<reference evidence="4 5" key="1">
    <citation type="submission" date="2024-04" db="EMBL/GenBank/DDBJ databases">
        <authorList>
            <person name="Wu Y.S."/>
            <person name="Zhang L."/>
        </authorList>
    </citation>
    <scope>NUCLEOTIDE SEQUENCE [LARGE SCALE GENOMIC DNA]</scope>
    <source>
        <strain evidence="4 5">KG-01</strain>
    </source>
</reference>
<dbReference type="Proteomes" id="UP001398420">
    <property type="component" value="Unassembled WGS sequence"/>
</dbReference>
<dbReference type="PANTHER" id="PTHR12151:SF25">
    <property type="entry name" value="LINALOOL DEHYDRATASE_ISOMERASE DOMAIN-CONTAINING PROTEIN"/>
    <property type="match status" value="1"/>
</dbReference>
<organism evidence="4 5">
    <name type="scientific">Kurthia gibsonii</name>
    <dbReference type="NCBI Taxonomy" id="33946"/>
    <lineage>
        <taxon>Bacteria</taxon>
        <taxon>Bacillati</taxon>
        <taxon>Bacillota</taxon>
        <taxon>Bacilli</taxon>
        <taxon>Bacillales</taxon>
        <taxon>Caryophanaceae</taxon>
        <taxon>Kurthia</taxon>
    </lineage>
</organism>
<accession>A0ABU9LLT8</accession>
<evidence type="ECO:0000256" key="2">
    <source>
        <dbReference type="ARBA" id="ARBA00023008"/>
    </source>
</evidence>
<evidence type="ECO:0000256" key="1">
    <source>
        <dbReference type="ARBA" id="ARBA00010996"/>
    </source>
</evidence>
<dbReference type="PROSITE" id="PS51352">
    <property type="entry name" value="THIOREDOXIN_2"/>
    <property type="match status" value="1"/>
</dbReference>
<keyword evidence="5" id="KW-1185">Reference proteome</keyword>
<name>A0ABU9LLT8_9BACL</name>